<protein>
    <recommendedName>
        <fullName evidence="1">TonB-dependent transporter Oar-like beta-barrel domain-containing protein</fullName>
    </recommendedName>
</protein>
<dbReference type="EMBL" id="JACHIO010000021">
    <property type="protein sequence ID" value="MBB5065900.1"/>
    <property type="molecule type" value="Genomic_DNA"/>
</dbReference>
<name>A0A7W8ECR9_9BACT</name>
<dbReference type="SUPFAM" id="SSF56935">
    <property type="entry name" value="Porins"/>
    <property type="match status" value="1"/>
</dbReference>
<feature type="domain" description="TonB-dependent transporter Oar-like beta-barrel" evidence="1">
    <location>
        <begin position="271"/>
        <end position="1178"/>
    </location>
</feature>
<dbReference type="Pfam" id="PF25183">
    <property type="entry name" value="OMP_b-brl_4"/>
    <property type="match status" value="1"/>
</dbReference>
<dbReference type="RefSeq" id="WP_184258990.1">
    <property type="nucleotide sequence ID" value="NZ_JACHIO010000021.1"/>
</dbReference>
<organism evidence="2 3">
    <name type="scientific">Granulicella mallensis</name>
    <dbReference type="NCBI Taxonomy" id="940614"/>
    <lineage>
        <taxon>Bacteria</taxon>
        <taxon>Pseudomonadati</taxon>
        <taxon>Acidobacteriota</taxon>
        <taxon>Terriglobia</taxon>
        <taxon>Terriglobales</taxon>
        <taxon>Acidobacteriaceae</taxon>
        <taxon>Granulicella</taxon>
    </lineage>
</organism>
<gene>
    <name evidence="2" type="ORF">HDF15_004270</name>
</gene>
<dbReference type="SUPFAM" id="SSF49464">
    <property type="entry name" value="Carboxypeptidase regulatory domain-like"/>
    <property type="match status" value="1"/>
</dbReference>
<dbReference type="Pfam" id="PF13620">
    <property type="entry name" value="CarboxypepD_reg"/>
    <property type="match status" value="1"/>
</dbReference>
<dbReference type="Gene3D" id="2.60.40.1120">
    <property type="entry name" value="Carboxypeptidase-like, regulatory domain"/>
    <property type="match status" value="1"/>
</dbReference>
<evidence type="ECO:0000259" key="1">
    <source>
        <dbReference type="Pfam" id="PF25183"/>
    </source>
</evidence>
<evidence type="ECO:0000313" key="2">
    <source>
        <dbReference type="EMBL" id="MBB5065900.1"/>
    </source>
</evidence>
<comment type="caution">
    <text evidence="2">The sequence shown here is derived from an EMBL/GenBank/DDBJ whole genome shotgun (WGS) entry which is preliminary data.</text>
</comment>
<accession>A0A7W8ECR9</accession>
<dbReference type="InterPro" id="IPR008969">
    <property type="entry name" value="CarboxyPept-like_regulatory"/>
</dbReference>
<proteinExistence type="predicted"/>
<dbReference type="AlphaFoldDB" id="A0A7W8ECR9"/>
<dbReference type="Proteomes" id="UP000584867">
    <property type="component" value="Unassembled WGS sequence"/>
</dbReference>
<dbReference type="InterPro" id="IPR057601">
    <property type="entry name" value="Oar-like_b-barrel"/>
</dbReference>
<reference evidence="2 3" key="1">
    <citation type="submission" date="2020-08" db="EMBL/GenBank/DDBJ databases">
        <title>Genomic Encyclopedia of Type Strains, Phase IV (KMG-V): Genome sequencing to study the core and pangenomes of soil and plant-associated prokaryotes.</title>
        <authorList>
            <person name="Whitman W."/>
        </authorList>
    </citation>
    <scope>NUCLEOTIDE SEQUENCE [LARGE SCALE GENOMIC DNA]</scope>
    <source>
        <strain evidence="2 3">X5P3</strain>
    </source>
</reference>
<sequence>MDANRIRLGHRCVERMSGKDQFQTAGTMRGHWLVALFAAAMLLFTATGKAQIAGTASIQGTVTDPSGAVIPNAPVTVVDAATQVKHTTLSGQNGLYSFPNINIGTYNLTVTAPGFKTYSQHNIVLEVGSSIGINVTMPVGEASQQVEVQADGIALQTEDSSFKQTVDQKTLTELPLNGRQVTSLIGLSGASVPGNALTQGNKGFFSSVSPNIAGGQGNQTDYRLDGGDNNDYESNTSFAFPFPDAVSQFSVETTALGAQSGLHPAGLVNVVTRSGSNQWHGTAFEFIRNNFIDANSFFSATKDSLHQNQFGGTVGGKVIKGKLFFFAGYQRLNFSQSSATNTAFVPTAANLAGDFSYTNSSACVTSIKAGQQIQLFNPITGALLQNDHISPISVANPAGFSPAALALEKYLPATSDPCGKVNYSIPFLQTENQFITRIDSTLSPKHSLYGRYFIDGYNTPAFFSPTNILLTANPGNTERAQTLTIGETWVVSPKLVNTVHVTGTRRSNERGPAAQGINATNLGVDVFQEVPIGLRVQGGKFLTYCSTCATGIFNVNAFSVADDVNMVLGKNQLVFGGEFVRAQLNVNNAFTSNGTFNFTGIFSQKGPGQNLKFTPPAGDSTDVAGTDANLDFLTGAMPSFAQSKPQQNALRAPIPSLYIQDTYHATPKMVISAGLRWGPEYVPTDYFGRGSTFDMASFLANKHSTVFPNAPAGSFFYGDPGVPKNFTQNSLNQFSPRFGITYDPIGDGKTVFRAGSSLVYDETNLFNASEVLANPPFATQVTNSATATGPISFDSPWSGGTSPGNPFPMPFTPPSSTTFSNQSQYIVYPKHFQSPYVLQYTASLQHELPRGWQFQLDYIGNKTTHAAYGYPLNPAVYIPGVSTGAGSCAPLPTAPAPGTACSTTGNQASRFLLTLDNPSQGVKYLGGGAGTVLMVPGATAHYNALVATIQHRASASFVFLANYTWSHCLDIQDNPGAFNSTAVEDPNNIRRDMANCGFDRRHIINSSLVAESHFGLSGWQGYAINHWELAPLLRITSGAPFNVTSGNDNSLTDIGNDRPNLVSVTPYTKTKTQQVEGTNSLFISPAAFTQNAIGTYGNLGRNAFFGPRLFQLDATLSRAFPLHDRLAMVLRLESFNVLNHPNFNNPTSTSLLSSTFGQITQSQGNNTTTGPGAPRIFQGAVKLTF</sequence>
<evidence type="ECO:0000313" key="3">
    <source>
        <dbReference type="Proteomes" id="UP000584867"/>
    </source>
</evidence>